<dbReference type="InterPro" id="IPR023166">
    <property type="entry name" value="BaiN-like_dom_sf"/>
</dbReference>
<comment type="cofactor">
    <cofactor evidence="1">
        <name>FAD</name>
        <dbReference type="ChEBI" id="CHEBI:57692"/>
    </cofactor>
</comment>
<evidence type="ECO:0000256" key="3">
    <source>
        <dbReference type="ARBA" id="ARBA00022827"/>
    </source>
</evidence>
<dbReference type="Gene3D" id="3.50.50.60">
    <property type="entry name" value="FAD/NAD(P)-binding domain"/>
    <property type="match status" value="1"/>
</dbReference>
<feature type="domain" description="RsdA/BaiN/AoA(So)-like Rossmann fold-like" evidence="4">
    <location>
        <begin position="50"/>
        <end position="455"/>
    </location>
</feature>
<evidence type="ECO:0000256" key="2">
    <source>
        <dbReference type="ARBA" id="ARBA00022630"/>
    </source>
</evidence>
<protein>
    <submittedName>
        <fullName evidence="6">HI0933 family protein</fullName>
    </submittedName>
</protein>
<dbReference type="InterPro" id="IPR057661">
    <property type="entry name" value="RsdA/BaiN/AoA(So)_Rossmann"/>
</dbReference>
<keyword evidence="3" id="KW-0274">FAD</keyword>
<name>A0A0G1U604_9BACT</name>
<dbReference type="NCBIfam" id="TIGR00275">
    <property type="entry name" value="aminoacetone oxidase family FAD-binding enzyme"/>
    <property type="match status" value="1"/>
</dbReference>
<dbReference type="Pfam" id="PF03486">
    <property type="entry name" value="HI0933_like"/>
    <property type="match status" value="1"/>
</dbReference>
<gene>
    <name evidence="6" type="ORF">UY19_C0013G0004</name>
</gene>
<dbReference type="AlphaFoldDB" id="A0A0G1U604"/>
<feature type="domain" description="RsdA/BaiN/AoA(So)-like insert" evidence="5">
    <location>
        <begin position="239"/>
        <end position="401"/>
    </location>
</feature>
<proteinExistence type="predicted"/>
<dbReference type="SUPFAM" id="SSF160996">
    <property type="entry name" value="HI0933 insert domain-like"/>
    <property type="match status" value="1"/>
</dbReference>
<dbReference type="Gene3D" id="2.40.30.10">
    <property type="entry name" value="Translation factors"/>
    <property type="match status" value="1"/>
</dbReference>
<organism evidence="6 7">
    <name type="scientific">Candidatus Wolfebacteria bacterium GW2011_GWA2_47_9b</name>
    <dbReference type="NCBI Taxonomy" id="1619005"/>
    <lineage>
        <taxon>Bacteria</taxon>
        <taxon>Candidatus Wolfeibacteriota</taxon>
    </lineage>
</organism>
<evidence type="ECO:0000259" key="4">
    <source>
        <dbReference type="Pfam" id="PF03486"/>
    </source>
</evidence>
<dbReference type="Pfam" id="PF22780">
    <property type="entry name" value="HI0933_like_1st"/>
    <property type="match status" value="1"/>
</dbReference>
<dbReference type="SUPFAM" id="SSF51905">
    <property type="entry name" value="FAD/NAD(P)-binding domain"/>
    <property type="match status" value="1"/>
</dbReference>
<reference evidence="6 7" key="1">
    <citation type="journal article" date="2015" name="Nature">
        <title>rRNA introns, odd ribosomes, and small enigmatic genomes across a large radiation of phyla.</title>
        <authorList>
            <person name="Brown C.T."/>
            <person name="Hug L.A."/>
            <person name="Thomas B.C."/>
            <person name="Sharon I."/>
            <person name="Castelle C.J."/>
            <person name="Singh A."/>
            <person name="Wilkins M.J."/>
            <person name="Williams K.H."/>
            <person name="Banfield J.F."/>
        </authorList>
    </citation>
    <scope>NUCLEOTIDE SEQUENCE [LARGE SCALE GENOMIC DNA]</scope>
</reference>
<dbReference type="EMBL" id="LCPB01000013">
    <property type="protein sequence ID" value="KKU89521.1"/>
    <property type="molecule type" value="Genomic_DNA"/>
</dbReference>
<keyword evidence="2" id="KW-0285">Flavoprotein</keyword>
<dbReference type="PRINTS" id="PR00411">
    <property type="entry name" value="PNDRDTASEI"/>
</dbReference>
<dbReference type="PATRIC" id="fig|1619005.3.peg.726"/>
<comment type="caution">
    <text evidence="6">The sequence shown here is derived from an EMBL/GenBank/DDBJ whole genome shotgun (WGS) entry which is preliminary data.</text>
</comment>
<dbReference type="InterPro" id="IPR004792">
    <property type="entry name" value="BaiN-like"/>
</dbReference>
<evidence type="ECO:0000313" key="6">
    <source>
        <dbReference type="EMBL" id="KKU89521.1"/>
    </source>
</evidence>
<dbReference type="Proteomes" id="UP000033882">
    <property type="component" value="Unassembled WGS sequence"/>
</dbReference>
<dbReference type="Gene3D" id="1.10.8.260">
    <property type="entry name" value="HI0933 insert domain-like"/>
    <property type="match status" value="1"/>
</dbReference>
<sequence length="467" mass="50983">MVYLCISDGVCNLLFPRILVCSGDCQKRERCQKLKGGVQFTTMKKRNQFDVAVIGGGPAGMMAAGRAAELGARVILVEKNPELGKKLLITGGGRCNLTNAETDARKFIEKLGKNGKFFFSPIAAFGTRQAIDFFEGLGVKTKMEDRKRVFPVSNDAADVLEALKSYMEKGGVTIATEATAAGFNKKEGRLTHLNLRGSEIEAQAYILATGGRSRPETGATGEGLKWASALGHTILNPFPALVPLKISDGWVKQTQGLSMDNIEVTLRVNGKKDSVRTGNILFTHFGMSGPAILDISKRVGEVLKDKTTEVLLTLDLKPALSVTQLDERVQKDFKKYQNKTFRNSLDDLLPRKLIPAIVMMSQTNPNKPVHEITREDRLRLVKLLKDLRMSPIGLLGFDKAIASSGGVDLAEVDTKTMRSKILDNLYFAGDVLDIDAPTGGFNLQLCWSTGYVAGEAAARQTVERDEL</sequence>
<dbReference type="InterPro" id="IPR036188">
    <property type="entry name" value="FAD/NAD-bd_sf"/>
</dbReference>
<evidence type="ECO:0000313" key="7">
    <source>
        <dbReference type="Proteomes" id="UP000033882"/>
    </source>
</evidence>
<dbReference type="PANTHER" id="PTHR42887:SF2">
    <property type="entry name" value="OS12G0638800 PROTEIN"/>
    <property type="match status" value="1"/>
</dbReference>
<dbReference type="PRINTS" id="PR00368">
    <property type="entry name" value="FADPNR"/>
</dbReference>
<accession>A0A0G1U604</accession>
<evidence type="ECO:0000256" key="1">
    <source>
        <dbReference type="ARBA" id="ARBA00001974"/>
    </source>
</evidence>
<dbReference type="InterPro" id="IPR055178">
    <property type="entry name" value="RsdA/BaiN/AoA(So)-like_dom"/>
</dbReference>
<dbReference type="PANTHER" id="PTHR42887">
    <property type="entry name" value="OS12G0638800 PROTEIN"/>
    <property type="match status" value="1"/>
</dbReference>
<evidence type="ECO:0000259" key="5">
    <source>
        <dbReference type="Pfam" id="PF22780"/>
    </source>
</evidence>